<evidence type="ECO:0000256" key="5">
    <source>
        <dbReference type="ARBA" id="ARBA00023124"/>
    </source>
</evidence>
<evidence type="ECO:0000256" key="4">
    <source>
        <dbReference type="ARBA" id="ARBA00022801"/>
    </source>
</evidence>
<keyword evidence="7" id="KW-0456">Lyase</keyword>
<keyword evidence="5" id="KW-0190">Covalent protein-DNA linkage</keyword>
<sequence>MCGRFSLSSDPALLAVELDAVDEATSPPPGLFPASAPRAPRFNIAPTTTIPVLALDVPRSERLVEPAGTAATAGQGATPGPGAAAGTATPRRVLRAMRWGLVPSWAGDSQRLPNLFNARVETAYSKPSFRSAVARRHCVIPMDGWYEWVPGEPATPGGKAGPKQPYFMSLPGDRGLLMAGLWEARRDPVDETVTQLSCTILTTEALGSLRRVHDRMPLVVRPEVLGDWLDPAVMRDPRDLVEGAGGDLGEWAESVEIRPVSRAVSNVRNDGPELVRPVDPAEGMLF</sequence>
<dbReference type="GO" id="GO:0003697">
    <property type="term" value="F:single-stranded DNA binding"/>
    <property type="evidence" value="ECO:0007669"/>
    <property type="project" value="InterPro"/>
</dbReference>
<feature type="region of interest" description="Disordered" evidence="9">
    <location>
        <begin position="67"/>
        <end position="89"/>
    </location>
</feature>
<dbReference type="EMBL" id="QNTT01000005">
    <property type="protein sequence ID" value="RBA39473.1"/>
    <property type="molecule type" value="Genomic_DNA"/>
</dbReference>
<dbReference type="GO" id="GO:0008233">
    <property type="term" value="F:peptidase activity"/>
    <property type="evidence" value="ECO:0007669"/>
    <property type="project" value="UniProtKB-KW"/>
</dbReference>
<accession>A0A365PCY4</accession>
<dbReference type="AlphaFoldDB" id="A0A365PCY4"/>
<dbReference type="InterPro" id="IPR003738">
    <property type="entry name" value="SRAP"/>
</dbReference>
<keyword evidence="2 8" id="KW-0645">Protease</keyword>
<name>A0A365PCY4_9ACTN</name>
<gene>
    <name evidence="10" type="ORF">DQ226_03245</name>
</gene>
<keyword evidence="6" id="KW-0238">DNA-binding</keyword>
<dbReference type="PANTHER" id="PTHR13604:SF0">
    <property type="entry name" value="ABASIC SITE PROCESSING PROTEIN HMCES"/>
    <property type="match status" value="1"/>
</dbReference>
<evidence type="ECO:0000313" key="11">
    <source>
        <dbReference type="Proteomes" id="UP000252187"/>
    </source>
</evidence>
<dbReference type="PANTHER" id="PTHR13604">
    <property type="entry name" value="DC12-RELATED"/>
    <property type="match status" value="1"/>
</dbReference>
<reference evidence="10 11" key="1">
    <citation type="submission" date="2018-06" db="EMBL/GenBank/DDBJ databases">
        <title>Whole genome sequencing of four bacterial strains from South Shetland trench revealing bio-synthetic gene clusters.</title>
        <authorList>
            <person name="Abdel-Mageed W.M."/>
            <person name="Lehri B."/>
            <person name="Jarmusch S.A."/>
            <person name="Miranda K."/>
            <person name="Goodfellow M."/>
            <person name="Jaspars M."/>
            <person name="Karlyshev A.V."/>
        </authorList>
    </citation>
    <scope>NUCLEOTIDE SEQUENCE [LARGE SCALE GENOMIC DNA]</scope>
    <source>
        <strain evidence="10 11">SST1</strain>
    </source>
</reference>
<dbReference type="Gene3D" id="3.90.1680.10">
    <property type="entry name" value="SOS response associated peptidase-like"/>
    <property type="match status" value="1"/>
</dbReference>
<dbReference type="Pfam" id="PF02586">
    <property type="entry name" value="SRAP"/>
    <property type="match status" value="1"/>
</dbReference>
<keyword evidence="4 8" id="KW-0378">Hydrolase</keyword>
<dbReference type="GO" id="GO:0006508">
    <property type="term" value="P:proteolysis"/>
    <property type="evidence" value="ECO:0007669"/>
    <property type="project" value="UniProtKB-KW"/>
</dbReference>
<dbReference type="Proteomes" id="UP000252187">
    <property type="component" value="Unassembled WGS sequence"/>
</dbReference>
<evidence type="ECO:0000256" key="9">
    <source>
        <dbReference type="SAM" id="MobiDB-lite"/>
    </source>
</evidence>
<comment type="caution">
    <text evidence="10">The sequence shown here is derived from an EMBL/GenBank/DDBJ whole genome shotgun (WGS) entry which is preliminary data.</text>
</comment>
<dbReference type="GO" id="GO:0016829">
    <property type="term" value="F:lyase activity"/>
    <property type="evidence" value="ECO:0007669"/>
    <property type="project" value="UniProtKB-KW"/>
</dbReference>
<dbReference type="EC" id="3.4.-.-" evidence="8"/>
<proteinExistence type="inferred from homology"/>
<dbReference type="InterPro" id="IPR036590">
    <property type="entry name" value="SRAP-like"/>
</dbReference>
<evidence type="ECO:0000256" key="2">
    <source>
        <dbReference type="ARBA" id="ARBA00022670"/>
    </source>
</evidence>
<evidence type="ECO:0000256" key="8">
    <source>
        <dbReference type="RuleBase" id="RU364100"/>
    </source>
</evidence>
<dbReference type="GO" id="GO:0106300">
    <property type="term" value="P:protein-DNA covalent cross-linking repair"/>
    <property type="evidence" value="ECO:0007669"/>
    <property type="project" value="InterPro"/>
</dbReference>
<organism evidence="10 11">
    <name type="scientific">Dietzia maris</name>
    <dbReference type="NCBI Taxonomy" id="37915"/>
    <lineage>
        <taxon>Bacteria</taxon>
        <taxon>Bacillati</taxon>
        <taxon>Actinomycetota</taxon>
        <taxon>Actinomycetes</taxon>
        <taxon>Mycobacteriales</taxon>
        <taxon>Dietziaceae</taxon>
        <taxon>Dietzia</taxon>
    </lineage>
</organism>
<evidence type="ECO:0000256" key="1">
    <source>
        <dbReference type="ARBA" id="ARBA00008136"/>
    </source>
</evidence>
<evidence type="ECO:0000256" key="6">
    <source>
        <dbReference type="ARBA" id="ARBA00023125"/>
    </source>
</evidence>
<evidence type="ECO:0000256" key="7">
    <source>
        <dbReference type="ARBA" id="ARBA00023239"/>
    </source>
</evidence>
<dbReference type="SUPFAM" id="SSF143081">
    <property type="entry name" value="BB1717-like"/>
    <property type="match status" value="1"/>
</dbReference>
<evidence type="ECO:0000256" key="3">
    <source>
        <dbReference type="ARBA" id="ARBA00022763"/>
    </source>
</evidence>
<evidence type="ECO:0000313" key="10">
    <source>
        <dbReference type="EMBL" id="RBA39473.1"/>
    </source>
</evidence>
<protein>
    <recommendedName>
        <fullName evidence="8">Abasic site processing protein</fullName>
        <ecNumber evidence="8">3.4.-.-</ecNumber>
    </recommendedName>
</protein>
<keyword evidence="3" id="KW-0227">DNA damage</keyword>
<comment type="similarity">
    <text evidence="1 8">Belongs to the SOS response-associated peptidase family.</text>
</comment>